<sequence length="351" mass="40473">MNRINIGLTFYNMENLMKKHIYLFIFLLTLLLPLTTHAKIQSLFLESTIYNKKQAFDISLPKSYLSSPNRYYPVIYVLHGQWDMPLVTSILDVMSGEVPEFIVIGIHGKGKQLQPITEKNKEKGSTFRAFLQDELIPYVDKHYRIASYNILVGHSNSGRFAMEQFLTKNKLFQDYFVFSPSLEDGYLTKLADNSSDLKGDLFISVADEGEHMETPFNEIVSTLNLQKGLTVSPKKYGNYSHQSSKIVALVDALQLRFSNWQPSYNTKIAGFEKLMEHYASLKQEYGFEVLPNKDDIVRLIAYFAIENNIREIKKFSQLLTERYSDGDKSLKEIKDYLVQEGYDKAAKNIEI</sequence>
<evidence type="ECO:0000313" key="3">
    <source>
        <dbReference type="EMBL" id="TPH13406.1"/>
    </source>
</evidence>
<dbReference type="PANTHER" id="PTHR40841:SF2">
    <property type="entry name" value="SIDEROPHORE-DEGRADING ESTERASE (EUROFUNG)"/>
    <property type="match status" value="1"/>
</dbReference>
<dbReference type="InterPro" id="IPR029058">
    <property type="entry name" value="AB_hydrolase_fold"/>
</dbReference>
<dbReference type="Gene3D" id="3.40.50.1820">
    <property type="entry name" value="alpha/beta hydrolase"/>
    <property type="match status" value="1"/>
</dbReference>
<evidence type="ECO:0000256" key="2">
    <source>
        <dbReference type="ARBA" id="ARBA00022801"/>
    </source>
</evidence>
<comment type="caution">
    <text evidence="3">The sequence shown here is derived from an EMBL/GenBank/DDBJ whole genome shotgun (WGS) entry which is preliminary data.</text>
</comment>
<dbReference type="EMBL" id="SAWY01000036">
    <property type="protein sequence ID" value="TPH13406.1"/>
    <property type="molecule type" value="Genomic_DNA"/>
</dbReference>
<comment type="similarity">
    <text evidence="1">Belongs to the esterase D family.</text>
</comment>
<protein>
    <recommendedName>
        <fullName evidence="5">Alpha/beta hydrolase</fullName>
    </recommendedName>
</protein>
<dbReference type="Proteomes" id="UP000315303">
    <property type="component" value="Unassembled WGS sequence"/>
</dbReference>
<dbReference type="GO" id="GO:0016788">
    <property type="term" value="F:hydrolase activity, acting on ester bonds"/>
    <property type="evidence" value="ECO:0007669"/>
    <property type="project" value="TreeGrafter"/>
</dbReference>
<dbReference type="SUPFAM" id="SSF53474">
    <property type="entry name" value="alpha/beta-Hydrolases"/>
    <property type="match status" value="1"/>
</dbReference>
<reference evidence="3 4" key="1">
    <citation type="submission" date="2019-01" db="EMBL/GenBank/DDBJ databases">
        <title>Litorilituus lipolytica sp. nov., isolated from intertidal sand of the Yellow Sea in China.</title>
        <authorList>
            <person name="Liu A."/>
        </authorList>
    </citation>
    <scope>NUCLEOTIDE SEQUENCE [LARGE SCALE GENOMIC DNA]</scope>
    <source>
        <strain evidence="3 4">RZ04</strain>
    </source>
</reference>
<evidence type="ECO:0008006" key="5">
    <source>
        <dbReference type="Google" id="ProtNLM"/>
    </source>
</evidence>
<accession>A0A502KPI2</accession>
<organism evidence="3 4">
    <name type="scientific">Litorilituus lipolyticus</name>
    <dbReference type="NCBI Taxonomy" id="2491017"/>
    <lineage>
        <taxon>Bacteria</taxon>
        <taxon>Pseudomonadati</taxon>
        <taxon>Pseudomonadota</taxon>
        <taxon>Gammaproteobacteria</taxon>
        <taxon>Alteromonadales</taxon>
        <taxon>Colwelliaceae</taxon>
        <taxon>Litorilituus</taxon>
    </lineage>
</organism>
<keyword evidence="2" id="KW-0378">Hydrolase</keyword>
<dbReference type="AlphaFoldDB" id="A0A502KPI2"/>
<dbReference type="OrthoDB" id="9784036at2"/>
<evidence type="ECO:0000313" key="4">
    <source>
        <dbReference type="Proteomes" id="UP000315303"/>
    </source>
</evidence>
<evidence type="ECO:0000256" key="1">
    <source>
        <dbReference type="ARBA" id="ARBA00005622"/>
    </source>
</evidence>
<proteinExistence type="inferred from homology"/>
<dbReference type="PANTHER" id="PTHR40841">
    <property type="entry name" value="SIDEROPHORE TRIACETYLFUSARININE C ESTERASE"/>
    <property type="match status" value="1"/>
</dbReference>
<dbReference type="InterPro" id="IPR052558">
    <property type="entry name" value="Siderophore_Hydrolase_D"/>
</dbReference>
<gene>
    <name evidence="3" type="ORF">EPA86_14555</name>
</gene>
<keyword evidence="4" id="KW-1185">Reference proteome</keyword>
<name>A0A502KPI2_9GAMM</name>
<dbReference type="InterPro" id="IPR000801">
    <property type="entry name" value="Esterase-like"/>
</dbReference>
<dbReference type="Pfam" id="PF00756">
    <property type="entry name" value="Esterase"/>
    <property type="match status" value="1"/>
</dbReference>